<accession>A0ABY7YQY7</accession>
<keyword evidence="1" id="KW-0812">Transmembrane</keyword>
<feature type="transmembrane region" description="Helical" evidence="1">
    <location>
        <begin position="31"/>
        <end position="50"/>
    </location>
</feature>
<keyword evidence="3" id="KW-1185">Reference proteome</keyword>
<evidence type="ECO:0000256" key="1">
    <source>
        <dbReference type="SAM" id="Phobius"/>
    </source>
</evidence>
<dbReference type="RefSeq" id="WP_282220002.1">
    <property type="nucleotide sequence ID" value="NZ_CP118246.1"/>
</dbReference>
<keyword evidence="1" id="KW-1133">Transmembrane helix</keyword>
<proteinExistence type="predicted"/>
<organism evidence="2 3">
    <name type="scientific">Devosia algicola</name>
    <dbReference type="NCBI Taxonomy" id="3026418"/>
    <lineage>
        <taxon>Bacteria</taxon>
        <taxon>Pseudomonadati</taxon>
        <taxon>Pseudomonadota</taxon>
        <taxon>Alphaproteobacteria</taxon>
        <taxon>Hyphomicrobiales</taxon>
        <taxon>Devosiaceae</taxon>
        <taxon>Devosia</taxon>
    </lineage>
</organism>
<keyword evidence="1" id="KW-0472">Membrane</keyword>
<reference evidence="2 3" key="1">
    <citation type="submission" date="2023-02" db="EMBL/GenBank/DDBJ databases">
        <title>Devosia algicola sp. nov., isolated from the phycosphere of marine algae.</title>
        <authorList>
            <person name="Kim J.M."/>
            <person name="Lee J.K."/>
            <person name="Choi B.J."/>
            <person name="Bayburt H."/>
            <person name="Jeon C.O."/>
        </authorList>
    </citation>
    <scope>NUCLEOTIDE SEQUENCE [LARGE SCALE GENOMIC DNA]</scope>
    <source>
        <strain evidence="2 3">G20-9</strain>
    </source>
</reference>
<sequence>MDWLISIAMGFVPWWVWIIIAGATIGAAFKYLGWQGVLGAAIAVLTLGAYREGWRSRDRYKPPSDDKLIGPYTPPPTRKRNVWSAWDILRGRND</sequence>
<evidence type="ECO:0000313" key="3">
    <source>
        <dbReference type="Proteomes" id="UP001220530"/>
    </source>
</evidence>
<dbReference type="EMBL" id="CP118246">
    <property type="protein sequence ID" value="WDR03612.1"/>
    <property type="molecule type" value="Genomic_DNA"/>
</dbReference>
<protein>
    <recommendedName>
        <fullName evidence="4">DUF2628 domain-containing protein</fullName>
    </recommendedName>
</protein>
<dbReference type="Proteomes" id="UP001220530">
    <property type="component" value="Chromosome"/>
</dbReference>
<name>A0ABY7YQY7_9HYPH</name>
<evidence type="ECO:0008006" key="4">
    <source>
        <dbReference type="Google" id="ProtNLM"/>
    </source>
</evidence>
<feature type="transmembrane region" description="Helical" evidence="1">
    <location>
        <begin position="7"/>
        <end position="25"/>
    </location>
</feature>
<gene>
    <name evidence="2" type="ORF">PSQ19_05960</name>
</gene>
<evidence type="ECO:0000313" key="2">
    <source>
        <dbReference type="EMBL" id="WDR03612.1"/>
    </source>
</evidence>